<proteinExistence type="predicted"/>
<dbReference type="STRING" id="1121393.SAMN02745216_00149"/>
<reference evidence="2" key="1">
    <citation type="submission" date="2016-11" db="EMBL/GenBank/DDBJ databases">
        <authorList>
            <person name="Varghese N."/>
            <person name="Submissions S."/>
        </authorList>
    </citation>
    <scope>NUCLEOTIDE SEQUENCE [LARGE SCALE GENOMIC DNA]</scope>
    <source>
        <strain evidence="2">DSM 16219</strain>
    </source>
</reference>
<protein>
    <submittedName>
        <fullName evidence="1">Uncharacterized protein</fullName>
    </submittedName>
</protein>
<dbReference type="Proteomes" id="UP000183994">
    <property type="component" value="Unassembled WGS sequence"/>
</dbReference>
<organism evidence="1 2">
    <name type="scientific">Desulfatibacillum alkenivorans DSM 16219</name>
    <dbReference type="NCBI Taxonomy" id="1121393"/>
    <lineage>
        <taxon>Bacteria</taxon>
        <taxon>Pseudomonadati</taxon>
        <taxon>Thermodesulfobacteriota</taxon>
        <taxon>Desulfobacteria</taxon>
        <taxon>Desulfobacterales</taxon>
        <taxon>Desulfatibacillaceae</taxon>
        <taxon>Desulfatibacillum</taxon>
    </lineage>
</organism>
<sequence>MVNTKKPLQAADSGAHAAGRGLGLCRRAGGLRGGHSQYAALTGYGGSDIPLNSRRNQGKSSNGIKPGSGLWVCGLLLKRQT</sequence>
<dbReference type="EMBL" id="FQZU01000001">
    <property type="protein sequence ID" value="SHI55967.1"/>
    <property type="molecule type" value="Genomic_DNA"/>
</dbReference>
<name>A0A1M6C4L3_9BACT</name>
<gene>
    <name evidence="1" type="ORF">SAMN02745216_00149</name>
</gene>
<dbReference type="AlphaFoldDB" id="A0A1M6C4L3"/>
<evidence type="ECO:0000313" key="2">
    <source>
        <dbReference type="Proteomes" id="UP000183994"/>
    </source>
</evidence>
<evidence type="ECO:0000313" key="1">
    <source>
        <dbReference type="EMBL" id="SHI55967.1"/>
    </source>
</evidence>
<keyword evidence="2" id="KW-1185">Reference proteome</keyword>
<accession>A0A1M6C4L3</accession>